<reference evidence="1 2" key="1">
    <citation type="submission" date="2020-05" db="EMBL/GenBank/DDBJ databases">
        <title>Genome Sequencing of Type Strains.</title>
        <authorList>
            <person name="Lemaire J.F."/>
            <person name="Inderbitzin P."/>
            <person name="Gregorio O.A."/>
            <person name="Collins S.B."/>
            <person name="Wespe N."/>
            <person name="Knight-Connoni V."/>
        </authorList>
    </citation>
    <scope>NUCLEOTIDE SEQUENCE [LARGE SCALE GENOMIC DNA]</scope>
    <source>
        <strain evidence="1 2">DSM 20512</strain>
    </source>
</reference>
<name>A0A850DUF6_9MICO</name>
<sequence length="190" mass="21607">MDGPATRTTRPLAEWWFVDESKSRGYHVVAVAAAEPRLAAVRKDLRALCRPGQRRLHFTRESEASRRQLTGALVRLPVRARVWSVRGRDDKSARIDCLAALVADASAVGAARLVLERDASIEAADRRILREELRRVDDTTMRYGHLDAHEEPLLWVADAVAWAQQAGGDWPRRFAPLVQQIRRLDRDTRR</sequence>
<evidence type="ECO:0000313" key="2">
    <source>
        <dbReference type="Proteomes" id="UP000539146"/>
    </source>
</evidence>
<protein>
    <recommendedName>
        <fullName evidence="3">DUF3800 domain-containing protein</fullName>
    </recommendedName>
</protein>
<accession>A0A850DUF6</accession>
<dbReference type="EMBL" id="JABMCG010000116">
    <property type="protein sequence ID" value="NUU28994.1"/>
    <property type="molecule type" value="Genomic_DNA"/>
</dbReference>
<evidence type="ECO:0000313" key="1">
    <source>
        <dbReference type="EMBL" id="NUU28994.1"/>
    </source>
</evidence>
<organism evidence="1 2">
    <name type="scientific">Curtobacterium citreum</name>
    <dbReference type="NCBI Taxonomy" id="2036"/>
    <lineage>
        <taxon>Bacteria</taxon>
        <taxon>Bacillati</taxon>
        <taxon>Actinomycetota</taxon>
        <taxon>Actinomycetes</taxon>
        <taxon>Micrococcales</taxon>
        <taxon>Microbacteriaceae</taxon>
        <taxon>Curtobacterium</taxon>
    </lineage>
</organism>
<proteinExistence type="predicted"/>
<dbReference type="Proteomes" id="UP000539146">
    <property type="component" value="Unassembled WGS sequence"/>
</dbReference>
<gene>
    <name evidence="1" type="ORF">HP467_12870</name>
</gene>
<dbReference type="RefSeq" id="WP_175326407.1">
    <property type="nucleotide sequence ID" value="NZ_BAAAWP010000001.1"/>
</dbReference>
<dbReference type="AlphaFoldDB" id="A0A850DUF6"/>
<evidence type="ECO:0008006" key="3">
    <source>
        <dbReference type="Google" id="ProtNLM"/>
    </source>
</evidence>
<comment type="caution">
    <text evidence="1">The sequence shown here is derived from an EMBL/GenBank/DDBJ whole genome shotgun (WGS) entry which is preliminary data.</text>
</comment>